<dbReference type="EMBL" id="MEIA01000109">
    <property type="protein sequence ID" value="OJF14209.1"/>
    <property type="molecule type" value="Genomic_DNA"/>
</dbReference>
<dbReference type="SUPFAM" id="SSF52540">
    <property type="entry name" value="P-loop containing nucleoside triphosphate hydrolases"/>
    <property type="match status" value="1"/>
</dbReference>
<keyword evidence="3" id="KW-0067">ATP-binding</keyword>
<comment type="caution">
    <text evidence="5">The sequence shown here is derived from an EMBL/GenBank/DDBJ whole genome shotgun (WGS) entry which is preliminary data.</text>
</comment>
<evidence type="ECO:0000313" key="6">
    <source>
        <dbReference type="Proteomes" id="UP000182486"/>
    </source>
</evidence>
<dbReference type="InterPro" id="IPR054472">
    <property type="entry name" value="WHD"/>
</dbReference>
<proteinExistence type="inferred from homology"/>
<dbReference type="InterPro" id="IPR003593">
    <property type="entry name" value="AAA+_ATPase"/>
</dbReference>
<dbReference type="Pfam" id="PF00004">
    <property type="entry name" value="AAA"/>
    <property type="match status" value="1"/>
</dbReference>
<evidence type="ECO:0000256" key="3">
    <source>
        <dbReference type="ARBA" id="ARBA00022840"/>
    </source>
</evidence>
<keyword evidence="2" id="KW-0547">Nucleotide-binding</keyword>
<dbReference type="SMART" id="SM00382">
    <property type="entry name" value="AAA"/>
    <property type="match status" value="1"/>
</dbReference>
<evidence type="ECO:0000256" key="1">
    <source>
        <dbReference type="ARBA" id="ARBA00006914"/>
    </source>
</evidence>
<accession>A0A1K0FN43</accession>
<gene>
    <name evidence="5" type="ORF">BG844_11165</name>
</gene>
<dbReference type="Proteomes" id="UP000182486">
    <property type="component" value="Unassembled WGS sequence"/>
</dbReference>
<sequence>MSGHAGAIRETAWDMETIVATASRQELHGADTAALTEFVELSLGRSLLRRLGPDVAGVPGWSISPREALALLGSVTPTATASEIADRLAAADRALIVDRIGLPATVVQIAEVFALTTLELRLFCLVLAPELDGRYGTVMGVLQDDLTRRRPGLTLLAELVSSAGLSTWKLRRTIDAPTSAVSGGLIRPVDGDALAVDAGLAPAAAVIAHLLAPSIDDAVARSGARLHRPHRDDQPTLTDAEADAALRLRRHPGAHPIHLVGGGHATGWFTRLAAAVGLPLVVGDVEQAGTDAVADWTVLSRLAGAGLLVVGTSAVGPADRLAVADRLSRAADAVRLVVTDGERRPGSGPILRAPAITVAQRTDWWNQAADRNGVPLDPDDARRLAATAPIDPELIEQSITTARAYRDGQPTVAAVQRAARDLLPGPLPPGARRIEPVYGWDDLVLPTDRKDLLRAIPLHVLHAGQVLEEWGFAGRMPYGNGVAALFSGPSGTGKTMAAQIVAGALGVDLLQVDLSKTISKYIGETERNLDGLFDAAESAGAVLLFDEADAIFGKRTEVQDAHDRYANVEVAYLLQRMESFRGLAVLTSNMRQGIDDAFVRRLRFVVEFPLPDAAERQRIWDRAFPPDTPLASGMDIAALARRLPIAGGCIQNIALHAAFLAAAEAGPVSAGHILVAARRELVKIGMRNAERSLGDPAVVTP</sequence>
<dbReference type="GO" id="GO:0016887">
    <property type="term" value="F:ATP hydrolysis activity"/>
    <property type="evidence" value="ECO:0007669"/>
    <property type="project" value="InterPro"/>
</dbReference>
<name>A0A1K0FN43_9ACTN</name>
<evidence type="ECO:0000259" key="4">
    <source>
        <dbReference type="SMART" id="SM00382"/>
    </source>
</evidence>
<feature type="domain" description="AAA+ ATPase" evidence="4">
    <location>
        <begin position="480"/>
        <end position="612"/>
    </location>
</feature>
<dbReference type="InterPro" id="IPR003959">
    <property type="entry name" value="ATPase_AAA_core"/>
</dbReference>
<keyword evidence="6" id="KW-1185">Reference proteome</keyword>
<dbReference type="InterPro" id="IPR050221">
    <property type="entry name" value="26S_Proteasome_ATPase"/>
</dbReference>
<dbReference type="PANTHER" id="PTHR23073">
    <property type="entry name" value="26S PROTEASOME REGULATORY SUBUNIT"/>
    <property type="match status" value="1"/>
</dbReference>
<dbReference type="InterPro" id="IPR027417">
    <property type="entry name" value="P-loop_NTPase"/>
</dbReference>
<dbReference type="AlphaFoldDB" id="A0A1K0FN43"/>
<reference evidence="5 6" key="1">
    <citation type="submission" date="2016-09" db="EMBL/GenBank/DDBJ databases">
        <title>Couchioplanes caeruleus draft genome sequence.</title>
        <authorList>
            <person name="Sheehan J."/>
            <person name="Caffrey P."/>
        </authorList>
    </citation>
    <scope>NUCLEOTIDE SEQUENCE [LARGE SCALE GENOMIC DNA]</scope>
    <source>
        <strain evidence="5 6">DSM 43634</strain>
    </source>
</reference>
<evidence type="ECO:0000313" key="5">
    <source>
        <dbReference type="EMBL" id="OJF14209.1"/>
    </source>
</evidence>
<dbReference type="Pfam" id="PF22977">
    <property type="entry name" value="WHD"/>
    <property type="match status" value="1"/>
</dbReference>
<dbReference type="CDD" id="cd19481">
    <property type="entry name" value="RecA-like_protease"/>
    <property type="match status" value="1"/>
</dbReference>
<organism evidence="5 6">
    <name type="scientific">Couchioplanes caeruleus subsp. caeruleus</name>
    <dbReference type="NCBI Taxonomy" id="56427"/>
    <lineage>
        <taxon>Bacteria</taxon>
        <taxon>Bacillati</taxon>
        <taxon>Actinomycetota</taxon>
        <taxon>Actinomycetes</taxon>
        <taxon>Micromonosporales</taxon>
        <taxon>Micromonosporaceae</taxon>
        <taxon>Couchioplanes</taxon>
    </lineage>
</organism>
<dbReference type="Gene3D" id="3.40.50.300">
    <property type="entry name" value="P-loop containing nucleotide triphosphate hydrolases"/>
    <property type="match status" value="1"/>
</dbReference>
<evidence type="ECO:0000256" key="2">
    <source>
        <dbReference type="ARBA" id="ARBA00022741"/>
    </source>
</evidence>
<dbReference type="GO" id="GO:0005524">
    <property type="term" value="F:ATP binding"/>
    <property type="evidence" value="ECO:0007669"/>
    <property type="project" value="UniProtKB-KW"/>
</dbReference>
<comment type="similarity">
    <text evidence="1">Belongs to the AAA ATPase family.</text>
</comment>
<protein>
    <recommendedName>
        <fullName evidence="4">AAA+ ATPase domain-containing protein</fullName>
    </recommendedName>
</protein>